<feature type="chain" id="PRO_5002331454" description="Transporter" evidence="1">
    <location>
        <begin position="23"/>
        <end position="263"/>
    </location>
</feature>
<dbReference type="Proteomes" id="UP000032544">
    <property type="component" value="Unassembled WGS sequence"/>
</dbReference>
<evidence type="ECO:0000313" key="3">
    <source>
        <dbReference type="Proteomes" id="UP000032544"/>
    </source>
</evidence>
<reference evidence="2 3" key="1">
    <citation type="submission" date="2014-09" db="EMBL/GenBank/DDBJ databases">
        <title>Draft Genome Sequence of Draconibacterium sp. JN14CK-3.</title>
        <authorList>
            <person name="Dong C."/>
            <person name="Lai Q."/>
            <person name="Shao Z."/>
        </authorList>
    </citation>
    <scope>NUCLEOTIDE SEQUENCE [LARGE SCALE GENOMIC DNA]</scope>
    <source>
        <strain evidence="2 3">JN14CK-3</strain>
    </source>
</reference>
<keyword evidence="1" id="KW-0732">Signal</keyword>
<organism evidence="2 3">
    <name type="scientific">Draconibacterium sediminis</name>
    <dbReference type="NCBI Taxonomy" id="1544798"/>
    <lineage>
        <taxon>Bacteria</taxon>
        <taxon>Pseudomonadati</taxon>
        <taxon>Bacteroidota</taxon>
        <taxon>Bacteroidia</taxon>
        <taxon>Marinilabiliales</taxon>
        <taxon>Prolixibacteraceae</taxon>
        <taxon>Draconibacterium</taxon>
    </lineage>
</organism>
<dbReference type="STRING" id="1544798.LH29_01930"/>
<dbReference type="PATRIC" id="fig|1544798.3.peg.402"/>
<gene>
    <name evidence="2" type="ORF">LH29_01930</name>
</gene>
<protein>
    <recommendedName>
        <fullName evidence="4">Transporter</fullName>
    </recommendedName>
</protein>
<sequence length="263" mass="28361">MYRFARVLFLAMVTLCPFLVTGQDEAKNEAAELAKKLSNPIASLISLPLQNNLDVGIGEFNGSRNTLNIQPVIPVSLSENLNLITRVILPVYTQYDISGEGTSQSGIGDAVISGFISPKVSKITWGVGPVLLLPTGGDAFSADKFGIGPTAVALYQTNGMTFGGLVNQIWSLDENNTVSNMFLQPFFTYNWKSGAGIGANLELTQNWKAETTNVWLNPVVSAVTSMGKQKVQFAIGPRFNLAAPDHAKSKFGVRSVLVFLFPK</sequence>
<dbReference type="EMBL" id="JRHC01000001">
    <property type="protein sequence ID" value="KJF44296.1"/>
    <property type="molecule type" value="Genomic_DNA"/>
</dbReference>
<keyword evidence="3" id="KW-1185">Reference proteome</keyword>
<accession>A0A0D8JCP3</accession>
<evidence type="ECO:0008006" key="4">
    <source>
        <dbReference type="Google" id="ProtNLM"/>
    </source>
</evidence>
<comment type="caution">
    <text evidence="2">The sequence shown here is derived from an EMBL/GenBank/DDBJ whole genome shotgun (WGS) entry which is preliminary data.</text>
</comment>
<proteinExistence type="predicted"/>
<evidence type="ECO:0000256" key="1">
    <source>
        <dbReference type="SAM" id="SignalP"/>
    </source>
</evidence>
<dbReference type="RefSeq" id="WP_157493532.1">
    <property type="nucleotide sequence ID" value="NZ_JRHC01000001.1"/>
</dbReference>
<name>A0A0D8JCP3_9BACT</name>
<dbReference type="AlphaFoldDB" id="A0A0D8JCP3"/>
<evidence type="ECO:0000313" key="2">
    <source>
        <dbReference type="EMBL" id="KJF44296.1"/>
    </source>
</evidence>
<feature type="signal peptide" evidence="1">
    <location>
        <begin position="1"/>
        <end position="22"/>
    </location>
</feature>
<dbReference type="OrthoDB" id="9809066at2"/>